<keyword evidence="4" id="KW-1185">Reference proteome</keyword>
<reference evidence="3 4" key="1">
    <citation type="submission" date="2022-05" db="EMBL/GenBank/DDBJ databases">
        <title>Genome Sequencing of Bee-Associated Microbes.</title>
        <authorList>
            <person name="Dunlap C."/>
        </authorList>
    </citation>
    <scope>NUCLEOTIDE SEQUENCE [LARGE SCALE GENOMIC DNA]</scope>
    <source>
        <strain evidence="3 4">NRRL B-04010</strain>
    </source>
</reference>
<dbReference type="GeneID" id="94491511"/>
<name>A0ABT4H1R5_PAEAL</name>
<feature type="region of interest" description="Disordered" evidence="1">
    <location>
        <begin position="1"/>
        <end position="33"/>
    </location>
</feature>
<gene>
    <name evidence="3" type="ORF">M5X12_20340</name>
</gene>
<keyword evidence="2" id="KW-1133">Transmembrane helix</keyword>
<feature type="transmembrane region" description="Helical" evidence="2">
    <location>
        <begin position="37"/>
        <end position="59"/>
    </location>
</feature>
<evidence type="ECO:0000313" key="4">
    <source>
        <dbReference type="Proteomes" id="UP001527181"/>
    </source>
</evidence>
<sequence length="62" mass="6904">MSKKNQHKKKNPAPPQEPETQQEPPDVKDDRASTKELIQLATAITQLIVALLTFVIVLVKGK</sequence>
<protein>
    <submittedName>
        <fullName evidence="3">Uncharacterized protein</fullName>
    </submittedName>
</protein>
<proteinExistence type="predicted"/>
<organism evidence="3 4">
    <name type="scientific">Paenibacillus alvei</name>
    <name type="common">Bacillus alvei</name>
    <dbReference type="NCBI Taxonomy" id="44250"/>
    <lineage>
        <taxon>Bacteria</taxon>
        <taxon>Bacillati</taxon>
        <taxon>Bacillota</taxon>
        <taxon>Bacilli</taxon>
        <taxon>Bacillales</taxon>
        <taxon>Paenibacillaceae</taxon>
        <taxon>Paenibacillus</taxon>
    </lineage>
</organism>
<dbReference type="EMBL" id="JAMDNP010000043">
    <property type="protein sequence ID" value="MCY9762888.1"/>
    <property type="molecule type" value="Genomic_DNA"/>
</dbReference>
<accession>A0ABT4H1R5</accession>
<evidence type="ECO:0000313" key="3">
    <source>
        <dbReference type="EMBL" id="MCY9762888.1"/>
    </source>
</evidence>
<dbReference type="Proteomes" id="UP001527181">
    <property type="component" value="Unassembled WGS sequence"/>
</dbReference>
<comment type="caution">
    <text evidence="3">The sequence shown here is derived from an EMBL/GenBank/DDBJ whole genome shotgun (WGS) entry which is preliminary data.</text>
</comment>
<evidence type="ECO:0000256" key="1">
    <source>
        <dbReference type="SAM" id="MobiDB-lite"/>
    </source>
</evidence>
<evidence type="ECO:0000256" key="2">
    <source>
        <dbReference type="SAM" id="Phobius"/>
    </source>
</evidence>
<keyword evidence="2" id="KW-0472">Membrane</keyword>
<dbReference type="RefSeq" id="WP_005550619.1">
    <property type="nucleotide sequence ID" value="NZ_JAMDLX010000067.1"/>
</dbReference>
<feature type="compositionally biased region" description="Basic residues" evidence="1">
    <location>
        <begin position="1"/>
        <end position="11"/>
    </location>
</feature>
<keyword evidence="2" id="KW-0812">Transmembrane</keyword>